<reference evidence="1" key="1">
    <citation type="submission" date="2014-11" db="EMBL/GenBank/DDBJ databases">
        <authorList>
            <person name="Amaro Gonzalez C."/>
        </authorList>
    </citation>
    <scope>NUCLEOTIDE SEQUENCE</scope>
</reference>
<accession>A0A0E9WGX4</accession>
<dbReference type="AlphaFoldDB" id="A0A0E9WGX4"/>
<organism evidence="1">
    <name type="scientific">Anguilla anguilla</name>
    <name type="common">European freshwater eel</name>
    <name type="synonym">Muraena anguilla</name>
    <dbReference type="NCBI Taxonomy" id="7936"/>
    <lineage>
        <taxon>Eukaryota</taxon>
        <taxon>Metazoa</taxon>
        <taxon>Chordata</taxon>
        <taxon>Craniata</taxon>
        <taxon>Vertebrata</taxon>
        <taxon>Euteleostomi</taxon>
        <taxon>Actinopterygii</taxon>
        <taxon>Neopterygii</taxon>
        <taxon>Teleostei</taxon>
        <taxon>Anguilliformes</taxon>
        <taxon>Anguillidae</taxon>
        <taxon>Anguilla</taxon>
    </lineage>
</organism>
<name>A0A0E9WGX4_ANGAN</name>
<evidence type="ECO:0000313" key="1">
    <source>
        <dbReference type="EMBL" id="JAH89649.1"/>
    </source>
</evidence>
<reference evidence="1" key="2">
    <citation type="journal article" date="2015" name="Fish Shellfish Immunol.">
        <title>Early steps in the European eel (Anguilla anguilla)-Vibrio vulnificus interaction in the gills: Role of the RtxA13 toxin.</title>
        <authorList>
            <person name="Callol A."/>
            <person name="Pajuelo D."/>
            <person name="Ebbesson L."/>
            <person name="Teles M."/>
            <person name="MacKenzie S."/>
            <person name="Amaro C."/>
        </authorList>
    </citation>
    <scope>NUCLEOTIDE SEQUENCE</scope>
</reference>
<proteinExistence type="predicted"/>
<sequence length="31" mass="3616">MTAQKYMNGKEQPEKWHNIFKLPLISGANLQ</sequence>
<dbReference type="EMBL" id="GBXM01018928">
    <property type="protein sequence ID" value="JAH89649.1"/>
    <property type="molecule type" value="Transcribed_RNA"/>
</dbReference>
<protein>
    <submittedName>
        <fullName evidence="1">Uncharacterized protein</fullName>
    </submittedName>
</protein>